<dbReference type="PANTHER" id="PTHR47481">
    <property type="match status" value="1"/>
</dbReference>
<name>A0A9R0K9T0_SPIOL</name>
<sequence>MADLSKLHPATTVTNIKACIHVVLDYEGSQFNNWATLFKLHCRANLVLEHILPSTASADADATTLSNTDKTASKALWERLDDIVRQWIYDTNSNDLLNTIINQDDTAADTWNRLVQLFQANKSAHALALDVRFTCTKLVDFPNVKAYCTSIKILVDSLANIGHPVSDELMVLRTLRGLTEEFKTFWTTVHHCTPLPTFEKLRSMFDLEEDSHGKELAPQTGSDTALLSHMNVFDNSSSHGQHYVAENSSNNRGKSNSRGKRNNHNRDGGGNRNNHGGHHDSGNRN</sequence>
<dbReference type="Pfam" id="PF14223">
    <property type="entry name" value="Retrotran_gag_2"/>
    <property type="match status" value="1"/>
</dbReference>
<dbReference type="RefSeq" id="XP_021863769.1">
    <property type="nucleotide sequence ID" value="XM_022008077.1"/>
</dbReference>
<dbReference type="OrthoDB" id="1675099at2759"/>
<dbReference type="KEGG" id="soe:110802642"/>
<dbReference type="PANTHER" id="PTHR47481:SF42">
    <property type="entry name" value="RHO GTPASE-ACTIVATING PROTEIN GACK-LIKE"/>
    <property type="match status" value="1"/>
</dbReference>
<keyword evidence="2" id="KW-1185">Reference proteome</keyword>
<proteinExistence type="predicted"/>
<dbReference type="Proteomes" id="UP000813463">
    <property type="component" value="Chromosome 4"/>
</dbReference>
<reference evidence="2" key="1">
    <citation type="journal article" date="2021" name="Nat. Commun.">
        <title>Genomic analyses provide insights into spinach domestication and the genetic basis of agronomic traits.</title>
        <authorList>
            <person name="Cai X."/>
            <person name="Sun X."/>
            <person name="Xu C."/>
            <person name="Sun H."/>
            <person name="Wang X."/>
            <person name="Ge C."/>
            <person name="Zhang Z."/>
            <person name="Wang Q."/>
            <person name="Fei Z."/>
            <person name="Jiao C."/>
            <person name="Wang Q."/>
        </authorList>
    </citation>
    <scope>NUCLEOTIDE SEQUENCE [LARGE SCALE GENOMIC DNA]</scope>
    <source>
        <strain evidence="2">cv. Varoflay</strain>
    </source>
</reference>
<feature type="region of interest" description="Disordered" evidence="1">
    <location>
        <begin position="237"/>
        <end position="285"/>
    </location>
</feature>
<protein>
    <submittedName>
        <fullName evidence="3">Uncharacterized protein</fullName>
    </submittedName>
</protein>
<dbReference type="GeneID" id="110802642"/>
<organism evidence="2 3">
    <name type="scientific">Spinacia oleracea</name>
    <name type="common">Spinach</name>
    <dbReference type="NCBI Taxonomy" id="3562"/>
    <lineage>
        <taxon>Eukaryota</taxon>
        <taxon>Viridiplantae</taxon>
        <taxon>Streptophyta</taxon>
        <taxon>Embryophyta</taxon>
        <taxon>Tracheophyta</taxon>
        <taxon>Spermatophyta</taxon>
        <taxon>Magnoliopsida</taxon>
        <taxon>eudicotyledons</taxon>
        <taxon>Gunneridae</taxon>
        <taxon>Pentapetalae</taxon>
        <taxon>Caryophyllales</taxon>
        <taxon>Chenopodiaceae</taxon>
        <taxon>Chenopodioideae</taxon>
        <taxon>Anserineae</taxon>
        <taxon>Spinacia</taxon>
    </lineage>
</organism>
<accession>A0A9R0K9T0</accession>
<dbReference type="AlphaFoldDB" id="A0A9R0K9T0"/>
<evidence type="ECO:0000313" key="2">
    <source>
        <dbReference type="Proteomes" id="UP000813463"/>
    </source>
</evidence>
<reference evidence="3" key="2">
    <citation type="submission" date="2025-08" db="UniProtKB">
        <authorList>
            <consortium name="RefSeq"/>
        </authorList>
    </citation>
    <scope>IDENTIFICATION</scope>
    <source>
        <tissue evidence="3">Leaf</tissue>
    </source>
</reference>
<evidence type="ECO:0000256" key="1">
    <source>
        <dbReference type="SAM" id="MobiDB-lite"/>
    </source>
</evidence>
<gene>
    <name evidence="3" type="primary">LOC110802642</name>
</gene>
<evidence type="ECO:0000313" key="3">
    <source>
        <dbReference type="RefSeq" id="XP_021863769.1"/>
    </source>
</evidence>